<evidence type="ECO:0000313" key="3">
    <source>
        <dbReference type="EMBL" id="PKC76207.1"/>
    </source>
</evidence>
<dbReference type="Pfam" id="PF08238">
    <property type="entry name" value="Sel1"/>
    <property type="match status" value="2"/>
</dbReference>
<dbReference type="Proteomes" id="UP000232722">
    <property type="component" value="Unassembled WGS sequence"/>
</dbReference>
<dbReference type="InterPro" id="IPR051681">
    <property type="entry name" value="Ser/Thr_Kinases-Pseudokinases"/>
</dbReference>
<dbReference type="PANTHER" id="PTHR44329">
    <property type="entry name" value="SERINE/THREONINE-PROTEIN KINASE TNNI3K-RELATED"/>
    <property type="match status" value="1"/>
</dbReference>
<organism evidence="3 4">
    <name type="scientific">Rhizophagus irregularis</name>
    <dbReference type="NCBI Taxonomy" id="588596"/>
    <lineage>
        <taxon>Eukaryota</taxon>
        <taxon>Fungi</taxon>
        <taxon>Fungi incertae sedis</taxon>
        <taxon>Mucoromycota</taxon>
        <taxon>Glomeromycotina</taxon>
        <taxon>Glomeromycetes</taxon>
        <taxon>Glomerales</taxon>
        <taxon>Glomeraceae</taxon>
        <taxon>Rhizophagus</taxon>
    </lineage>
</organism>
<dbReference type="SUPFAM" id="SSF56112">
    <property type="entry name" value="Protein kinase-like (PK-like)"/>
    <property type="match status" value="1"/>
</dbReference>
<evidence type="ECO:0000313" key="4">
    <source>
        <dbReference type="Proteomes" id="UP000232688"/>
    </source>
</evidence>
<dbReference type="VEuPathDB" id="FungiDB:FUN_015738"/>
<reference evidence="2 5" key="1">
    <citation type="submission" date="2016-04" db="EMBL/GenBank/DDBJ databases">
        <title>Genome analyses suggest a sexual origin of heterokaryosis in a supposedly ancient asexual fungus.</title>
        <authorList>
            <person name="Ropars J."/>
            <person name="Sedzielewska K."/>
            <person name="Noel J."/>
            <person name="Charron P."/>
            <person name="Farinelli L."/>
            <person name="Marton T."/>
            <person name="Kruger M."/>
            <person name="Pelin A."/>
            <person name="Brachmann A."/>
            <person name="Corradi N."/>
        </authorList>
    </citation>
    <scope>NUCLEOTIDE SEQUENCE [LARGE SCALE GENOMIC DNA]</scope>
    <source>
        <strain evidence="2 5">A5</strain>
    </source>
</reference>
<accession>A0A2N0SKW0</accession>
<dbReference type="GO" id="GO:0004674">
    <property type="term" value="F:protein serine/threonine kinase activity"/>
    <property type="evidence" value="ECO:0007669"/>
    <property type="project" value="TreeGrafter"/>
</dbReference>
<dbReference type="PROSITE" id="PS50011">
    <property type="entry name" value="PROTEIN_KINASE_DOM"/>
    <property type="match status" value="1"/>
</dbReference>
<dbReference type="InterPro" id="IPR011009">
    <property type="entry name" value="Kinase-like_dom_sf"/>
</dbReference>
<reference evidence="3 4" key="3">
    <citation type="submission" date="2017-10" db="EMBL/GenBank/DDBJ databases">
        <title>Extensive intraspecific genome diversity in a model arbuscular mycorrhizal fungus.</title>
        <authorList>
            <person name="Chen E.C.H."/>
            <person name="Morin E."/>
            <person name="Baudet D."/>
            <person name="Noel J."/>
            <person name="Ndikumana S."/>
            <person name="Charron P."/>
            <person name="St-Onge C."/>
            <person name="Giorgi J."/>
            <person name="Grigoriev I.V."/>
            <person name="Roux C."/>
            <person name="Martin F.M."/>
            <person name="Corradi N."/>
        </authorList>
    </citation>
    <scope>NUCLEOTIDE SEQUENCE [LARGE SCALE GENOMIC DNA]</scope>
    <source>
        <strain evidence="3 4">A1</strain>
    </source>
</reference>
<dbReference type="EMBL" id="LLXJ01000438">
    <property type="protein sequence ID" value="PKC09691.1"/>
    <property type="molecule type" value="Genomic_DNA"/>
</dbReference>
<comment type="caution">
    <text evidence="3">The sequence shown here is derived from an EMBL/GenBank/DDBJ whole genome shotgun (WGS) entry which is preliminary data.</text>
</comment>
<dbReference type="EMBL" id="LLXH01000006">
    <property type="protein sequence ID" value="PKC76207.1"/>
    <property type="molecule type" value="Genomic_DNA"/>
</dbReference>
<gene>
    <name evidence="3" type="ORF">RhiirA1_515864</name>
    <name evidence="2" type="ORF">RhiirA5_473380</name>
</gene>
<dbReference type="InterPro" id="IPR006597">
    <property type="entry name" value="Sel1-like"/>
</dbReference>
<sequence>MTSPNINIQVDKVDEQDDIKASELRDPPKYVPTRMGSRVRIQKKIYKSMEVACKPIPDYISPVAQVLLKKLRACPYIIEFHGLSKIATERVMIFEWAELGTLRDVYQNNKIDWEAKISIARDICRGLVFLQSVKISHYDIRCENVLVNKDMQPKLCNFLSWTDLYNKFYDITPWLAPELFRYILTNHDYIKMVDSGIYTNQCEIFSFGMLLWELAFQEVPYKNMNMLEIQKYVSKGYRETLNSSLISKEYSEIIKLSWQHNPSLRPGIQALFCMLQSLYEKIVLKVESRVENQIKTINLIKPLKDGLIAHRYGNYKSSWDIFAAHADVGDILAMHWKGYYYLQGIYIVKNKPKAMKLFKKAADAGNSDAQLRYAFCFYDKENKNCIDINIFMKYLQLSADNNNITAFYNLGNVYFSGKLGIEKDKEKGIRYLRLAALYGNDKAIIEVFDVDN</sequence>
<evidence type="ECO:0000313" key="5">
    <source>
        <dbReference type="Proteomes" id="UP000232722"/>
    </source>
</evidence>
<keyword evidence="3" id="KW-0808">Transferase</keyword>
<feature type="domain" description="Protein kinase" evidence="1">
    <location>
        <begin position="1"/>
        <end position="279"/>
    </location>
</feature>
<dbReference type="VEuPathDB" id="FungiDB:RhiirA1_515864"/>
<dbReference type="PROSITE" id="PS00109">
    <property type="entry name" value="PROTEIN_KINASE_TYR"/>
    <property type="match status" value="1"/>
</dbReference>
<protein>
    <submittedName>
        <fullName evidence="3">Kinase-like protein</fullName>
    </submittedName>
</protein>
<reference evidence="3 4" key="4">
    <citation type="submission" date="2017-10" db="EMBL/GenBank/DDBJ databases">
        <title>Genome analyses suggest a sexual origin of heterokaryosis in a supposedly ancient asexual fungus.</title>
        <authorList>
            <person name="Corradi N."/>
            <person name="Sedzielewska K."/>
            <person name="Noel J."/>
            <person name="Charron P."/>
            <person name="Farinelli L."/>
            <person name="Marton T."/>
            <person name="Kruger M."/>
            <person name="Pelin A."/>
            <person name="Brachmann A."/>
            <person name="Corradi N."/>
        </authorList>
    </citation>
    <scope>NUCLEOTIDE SEQUENCE [LARGE SCALE GENOMIC DNA]</scope>
    <source>
        <strain evidence="3 4">A1</strain>
    </source>
</reference>
<dbReference type="Pfam" id="PF07714">
    <property type="entry name" value="PK_Tyr_Ser-Thr"/>
    <property type="match status" value="1"/>
</dbReference>
<dbReference type="GO" id="GO:0005524">
    <property type="term" value="F:ATP binding"/>
    <property type="evidence" value="ECO:0007669"/>
    <property type="project" value="InterPro"/>
</dbReference>
<keyword evidence="3" id="KW-0418">Kinase</keyword>
<dbReference type="Gene3D" id="1.25.40.10">
    <property type="entry name" value="Tetratricopeptide repeat domain"/>
    <property type="match status" value="1"/>
</dbReference>
<evidence type="ECO:0000259" key="1">
    <source>
        <dbReference type="PROSITE" id="PS50011"/>
    </source>
</evidence>
<dbReference type="AlphaFoldDB" id="A0A2N0SKW0"/>
<dbReference type="VEuPathDB" id="FungiDB:RhiirFUN_015168"/>
<proteinExistence type="predicted"/>
<dbReference type="SUPFAM" id="SSF81901">
    <property type="entry name" value="HCP-like"/>
    <property type="match status" value="1"/>
</dbReference>
<dbReference type="InterPro" id="IPR000719">
    <property type="entry name" value="Prot_kinase_dom"/>
</dbReference>
<reference evidence="2 5" key="2">
    <citation type="submission" date="2017-09" db="EMBL/GenBank/DDBJ databases">
        <title>Extensive intraspecific genome diversity in a model arbuscular mycorrhizal fungus.</title>
        <authorList>
            <person name="Chen E.C."/>
            <person name="Morin E."/>
            <person name="Beaudet D."/>
            <person name="Noel J."/>
            <person name="Ndikumana S."/>
            <person name="Charron P."/>
            <person name="St-Onge C."/>
            <person name="Giorgi J."/>
            <person name="Grigoriev I.V."/>
            <person name="Roux C."/>
            <person name="Martin F.M."/>
            <person name="Corradi N."/>
        </authorList>
    </citation>
    <scope>NUCLEOTIDE SEQUENCE [LARGE SCALE GENOMIC DNA]</scope>
    <source>
        <strain evidence="2 5">A5</strain>
    </source>
</reference>
<evidence type="ECO:0000313" key="2">
    <source>
        <dbReference type="EMBL" id="PKC09691.1"/>
    </source>
</evidence>
<dbReference type="Proteomes" id="UP000232688">
    <property type="component" value="Unassembled WGS sequence"/>
</dbReference>
<dbReference type="Gene3D" id="1.10.510.10">
    <property type="entry name" value="Transferase(Phosphotransferase) domain 1"/>
    <property type="match status" value="1"/>
</dbReference>
<dbReference type="InterPro" id="IPR001245">
    <property type="entry name" value="Ser-Thr/Tyr_kinase_cat_dom"/>
</dbReference>
<dbReference type="SMART" id="SM00671">
    <property type="entry name" value="SEL1"/>
    <property type="match status" value="3"/>
</dbReference>
<name>A0A2N0SKW0_9GLOM</name>
<dbReference type="InterPro" id="IPR008266">
    <property type="entry name" value="Tyr_kinase_AS"/>
</dbReference>
<dbReference type="InterPro" id="IPR011990">
    <property type="entry name" value="TPR-like_helical_dom_sf"/>
</dbReference>